<sequence length="235" mass="26062">MGQLVHLIIGTFLIGTGFLVKSYPMLIAGYNTMPEDKRKNVDVDGLSSMIRNHFITMGLVLVVGAYLFLWLGWKNVADSWPIVSIMCILPFTLIQAQRFDHNKTSPTKLLSIAAFVVIFTFGTFFFLHLSIQPPEFAIDGNQLQISGLFGTTVTIENANLNDAIGKIELKTNGFHMGEVYKGHFQVQGMGECLLFLQSTEGPFILIHDGGKETIVLNQASGDATRNRFDKLNKGM</sequence>
<dbReference type="RefSeq" id="WP_317489654.1">
    <property type="nucleotide sequence ID" value="NZ_CP136051.1"/>
</dbReference>
<accession>A0ABZ0IPI7</accession>
<feature type="transmembrane region" description="Helical" evidence="1">
    <location>
        <begin position="6"/>
        <end position="33"/>
    </location>
</feature>
<evidence type="ECO:0000313" key="3">
    <source>
        <dbReference type="Proteomes" id="UP001302349"/>
    </source>
</evidence>
<dbReference type="Proteomes" id="UP001302349">
    <property type="component" value="Chromosome"/>
</dbReference>
<protein>
    <submittedName>
        <fullName evidence="2">DUF3784 domain-containing protein</fullName>
    </submittedName>
</protein>
<gene>
    <name evidence="2" type="ORF">RT717_28265</name>
</gene>
<keyword evidence="1" id="KW-0812">Transmembrane</keyword>
<evidence type="ECO:0000313" key="2">
    <source>
        <dbReference type="EMBL" id="WOK06963.1"/>
    </source>
</evidence>
<dbReference type="InterPro" id="IPR017259">
    <property type="entry name" value="UCP037672"/>
</dbReference>
<keyword evidence="1" id="KW-0472">Membrane</keyword>
<dbReference type="Pfam" id="PF12650">
    <property type="entry name" value="DUF3784"/>
    <property type="match status" value="1"/>
</dbReference>
<name>A0ABZ0IPI7_9BACT</name>
<organism evidence="2 3">
    <name type="scientific">Imperialibacter roseus</name>
    <dbReference type="NCBI Taxonomy" id="1324217"/>
    <lineage>
        <taxon>Bacteria</taxon>
        <taxon>Pseudomonadati</taxon>
        <taxon>Bacteroidota</taxon>
        <taxon>Cytophagia</taxon>
        <taxon>Cytophagales</taxon>
        <taxon>Flammeovirgaceae</taxon>
        <taxon>Imperialibacter</taxon>
    </lineage>
</organism>
<dbReference type="EMBL" id="CP136051">
    <property type="protein sequence ID" value="WOK06963.1"/>
    <property type="molecule type" value="Genomic_DNA"/>
</dbReference>
<keyword evidence="3" id="KW-1185">Reference proteome</keyword>
<feature type="transmembrane region" description="Helical" evidence="1">
    <location>
        <begin position="79"/>
        <end position="97"/>
    </location>
</feature>
<proteinExistence type="predicted"/>
<reference evidence="2 3" key="1">
    <citation type="journal article" date="2023" name="Microbiol. Resour. Announc.">
        <title>Complete Genome Sequence of Imperialibacter roseus strain P4T.</title>
        <authorList>
            <person name="Tizabi D.R."/>
            <person name="Bachvaroff T."/>
            <person name="Hill R.T."/>
        </authorList>
    </citation>
    <scope>NUCLEOTIDE SEQUENCE [LARGE SCALE GENOMIC DNA]</scope>
    <source>
        <strain evidence="2 3">P4T</strain>
    </source>
</reference>
<evidence type="ECO:0000256" key="1">
    <source>
        <dbReference type="SAM" id="Phobius"/>
    </source>
</evidence>
<feature type="transmembrane region" description="Helical" evidence="1">
    <location>
        <begin position="109"/>
        <end position="131"/>
    </location>
</feature>
<feature type="transmembrane region" description="Helical" evidence="1">
    <location>
        <begin position="54"/>
        <end position="73"/>
    </location>
</feature>
<keyword evidence="1" id="KW-1133">Transmembrane helix</keyword>